<dbReference type="Proteomes" id="UP001223743">
    <property type="component" value="Unassembled WGS sequence"/>
</dbReference>
<evidence type="ECO:0000313" key="7">
    <source>
        <dbReference type="Proteomes" id="UP001223743"/>
    </source>
</evidence>
<keyword evidence="2" id="KW-0813">Transport</keyword>
<keyword evidence="3" id="KW-0547">Nucleotide-binding</keyword>
<dbReference type="PANTHER" id="PTHR43776:SF7">
    <property type="entry name" value="D,D-DIPEPTIDE TRANSPORT ATP-BINDING PROTEIN DDPF-RELATED"/>
    <property type="match status" value="1"/>
</dbReference>
<keyword evidence="7" id="KW-1185">Reference proteome</keyword>
<name>A0ABU0M9F3_9HYPH</name>
<dbReference type="InterPro" id="IPR050319">
    <property type="entry name" value="ABC_transp_ATP-bind"/>
</dbReference>
<evidence type="ECO:0000256" key="3">
    <source>
        <dbReference type="ARBA" id="ARBA00022741"/>
    </source>
</evidence>
<dbReference type="EMBL" id="JAUSWJ010000001">
    <property type="protein sequence ID" value="MDQ0517595.1"/>
    <property type="molecule type" value="Genomic_DNA"/>
</dbReference>
<dbReference type="Pfam" id="PF00005">
    <property type="entry name" value="ABC_tran"/>
    <property type="match status" value="1"/>
</dbReference>
<keyword evidence="4" id="KW-0067">ATP-binding</keyword>
<dbReference type="InterPro" id="IPR017871">
    <property type="entry name" value="ABC_transporter-like_CS"/>
</dbReference>
<dbReference type="Gene3D" id="3.40.50.300">
    <property type="entry name" value="P-loop containing nucleotide triphosphate hydrolases"/>
    <property type="match status" value="1"/>
</dbReference>
<organism evidence="6 7">
    <name type="scientific">Kaistia geumhonensis</name>
    <dbReference type="NCBI Taxonomy" id="410839"/>
    <lineage>
        <taxon>Bacteria</taxon>
        <taxon>Pseudomonadati</taxon>
        <taxon>Pseudomonadota</taxon>
        <taxon>Alphaproteobacteria</taxon>
        <taxon>Hyphomicrobiales</taxon>
        <taxon>Kaistiaceae</taxon>
        <taxon>Kaistia</taxon>
    </lineage>
</organism>
<dbReference type="InterPro" id="IPR003439">
    <property type="entry name" value="ABC_transporter-like_ATP-bd"/>
</dbReference>
<evidence type="ECO:0000256" key="4">
    <source>
        <dbReference type="ARBA" id="ARBA00022840"/>
    </source>
</evidence>
<dbReference type="InterPro" id="IPR003593">
    <property type="entry name" value="AAA+_ATPase"/>
</dbReference>
<protein>
    <submittedName>
        <fullName evidence="6">ABC-type microcin C transport system duplicated ATPase subunit YejF</fullName>
    </submittedName>
</protein>
<dbReference type="PANTHER" id="PTHR43776">
    <property type="entry name" value="TRANSPORT ATP-BINDING PROTEIN"/>
    <property type="match status" value="1"/>
</dbReference>
<sequence length="261" mass="28977">MTADTPLPMVELQGVSKSFARRLFVQNRSFALRDIDITIGRGEVVGILGESGSGKSTVANIVTCLTGYDGGTYRFKGRDIATFTRRERFAFKSDVQIVFQDPYGSLNPRATVRASVMESLLLHRRDLDKAGRMERADLLLEEVGIPASAGDRYPHEFSGGQRQRIAIARAIAVEPELLVCDEPLSSLDVSIQAQILELFVRMIRERALTIVFISHDVNVVRLICDRVYVMNQGAVVESGPARDVLSNPKNEYTARLLDAVY</sequence>
<proteinExistence type="inferred from homology"/>
<accession>A0ABU0M9F3</accession>
<dbReference type="PROSITE" id="PS00211">
    <property type="entry name" value="ABC_TRANSPORTER_1"/>
    <property type="match status" value="1"/>
</dbReference>
<dbReference type="PROSITE" id="PS50893">
    <property type="entry name" value="ABC_TRANSPORTER_2"/>
    <property type="match status" value="1"/>
</dbReference>
<reference evidence="6 7" key="1">
    <citation type="submission" date="2023-07" db="EMBL/GenBank/DDBJ databases">
        <title>Genomic Encyclopedia of Type Strains, Phase IV (KMG-IV): sequencing the most valuable type-strain genomes for metagenomic binning, comparative biology and taxonomic classification.</title>
        <authorList>
            <person name="Goeker M."/>
        </authorList>
    </citation>
    <scope>NUCLEOTIDE SEQUENCE [LARGE SCALE GENOMIC DNA]</scope>
    <source>
        <strain evidence="6 7">B1-1</strain>
    </source>
</reference>
<gene>
    <name evidence="6" type="ORF">QO015_003208</name>
</gene>
<dbReference type="RefSeq" id="WP_266283032.1">
    <property type="nucleotide sequence ID" value="NZ_JAPKNF010000002.1"/>
</dbReference>
<evidence type="ECO:0000313" key="6">
    <source>
        <dbReference type="EMBL" id="MDQ0517595.1"/>
    </source>
</evidence>
<comment type="similarity">
    <text evidence="1">Belongs to the ABC transporter superfamily.</text>
</comment>
<evidence type="ECO:0000256" key="2">
    <source>
        <dbReference type="ARBA" id="ARBA00022448"/>
    </source>
</evidence>
<dbReference type="SMART" id="SM00382">
    <property type="entry name" value="AAA"/>
    <property type="match status" value="1"/>
</dbReference>
<dbReference type="InterPro" id="IPR027417">
    <property type="entry name" value="P-loop_NTPase"/>
</dbReference>
<evidence type="ECO:0000256" key="1">
    <source>
        <dbReference type="ARBA" id="ARBA00005417"/>
    </source>
</evidence>
<evidence type="ECO:0000259" key="5">
    <source>
        <dbReference type="PROSITE" id="PS50893"/>
    </source>
</evidence>
<comment type="caution">
    <text evidence="6">The sequence shown here is derived from an EMBL/GenBank/DDBJ whole genome shotgun (WGS) entry which is preliminary data.</text>
</comment>
<feature type="domain" description="ABC transporter" evidence="5">
    <location>
        <begin position="10"/>
        <end position="257"/>
    </location>
</feature>
<dbReference type="SUPFAM" id="SSF52540">
    <property type="entry name" value="P-loop containing nucleoside triphosphate hydrolases"/>
    <property type="match status" value="1"/>
</dbReference>
<dbReference type="CDD" id="cd03257">
    <property type="entry name" value="ABC_NikE_OppD_transporters"/>
    <property type="match status" value="1"/>
</dbReference>